<protein>
    <recommendedName>
        <fullName evidence="7">Cation efflux protein transmembrane domain-containing protein</fullName>
    </recommendedName>
</protein>
<dbReference type="EMBL" id="JARBDR010000141">
    <property type="protein sequence ID" value="KAJ8320871.1"/>
    <property type="molecule type" value="Genomic_DNA"/>
</dbReference>
<evidence type="ECO:0000256" key="2">
    <source>
        <dbReference type="ARBA" id="ARBA00022448"/>
    </source>
</evidence>
<dbReference type="PANTHER" id="PTHR43840:SF13">
    <property type="entry name" value="CATION EFFLUX PROTEIN CYTOPLASMIC DOMAIN-CONTAINING PROTEIN"/>
    <property type="match status" value="1"/>
</dbReference>
<comment type="subcellular location">
    <subcellularLocation>
        <location evidence="1">Membrane</location>
        <topology evidence="1">Multi-pass membrane protein</topology>
    </subcellularLocation>
</comment>
<keyword evidence="9" id="KW-1185">Reference proteome</keyword>
<keyword evidence="3 6" id="KW-0812">Transmembrane</keyword>
<gene>
    <name evidence="8" type="ORF">KUTeg_002458</name>
</gene>
<reference evidence="8 9" key="1">
    <citation type="submission" date="2022-12" db="EMBL/GenBank/DDBJ databases">
        <title>Chromosome-level genome of Tegillarca granosa.</title>
        <authorList>
            <person name="Kim J."/>
        </authorList>
    </citation>
    <scope>NUCLEOTIDE SEQUENCE [LARGE SCALE GENOMIC DNA]</scope>
    <source>
        <strain evidence="8">Teg-2019</strain>
        <tissue evidence="8">Adductor muscle</tissue>
    </source>
</reference>
<dbReference type="SUPFAM" id="SSF160240">
    <property type="entry name" value="Cation efflux protein cytoplasmic domain-like"/>
    <property type="match status" value="1"/>
</dbReference>
<dbReference type="Proteomes" id="UP001217089">
    <property type="component" value="Unassembled WGS sequence"/>
</dbReference>
<feature type="domain" description="Cation efflux protein transmembrane" evidence="7">
    <location>
        <begin position="3"/>
        <end position="76"/>
    </location>
</feature>
<evidence type="ECO:0000256" key="4">
    <source>
        <dbReference type="ARBA" id="ARBA00022989"/>
    </source>
</evidence>
<dbReference type="InterPro" id="IPR027469">
    <property type="entry name" value="Cation_efflux_TMD_sf"/>
</dbReference>
<dbReference type="PANTHER" id="PTHR43840">
    <property type="entry name" value="MITOCHONDRIAL METAL TRANSPORTER 1-RELATED"/>
    <property type="match status" value="1"/>
</dbReference>
<feature type="transmembrane region" description="Helical" evidence="6">
    <location>
        <begin position="46"/>
        <end position="68"/>
    </location>
</feature>
<evidence type="ECO:0000256" key="6">
    <source>
        <dbReference type="SAM" id="Phobius"/>
    </source>
</evidence>
<evidence type="ECO:0000256" key="5">
    <source>
        <dbReference type="ARBA" id="ARBA00023136"/>
    </source>
</evidence>
<evidence type="ECO:0000256" key="3">
    <source>
        <dbReference type="ARBA" id="ARBA00022692"/>
    </source>
</evidence>
<evidence type="ECO:0000259" key="7">
    <source>
        <dbReference type="Pfam" id="PF01545"/>
    </source>
</evidence>
<sequence>MCRKVESPTVKALAQDHRNDVLSNTLAIICGYIGSQEVRDRYKFEYLVHVDPIGAILISLYIAITWYITGKENTKAIAGKSAKPDTINKLAWMILNHHEDISHINACIELPADTTLSKSTDISTSLEKKLENIVEIDHAVIHTQQRRQKLKT</sequence>
<evidence type="ECO:0000313" key="8">
    <source>
        <dbReference type="EMBL" id="KAJ8320871.1"/>
    </source>
</evidence>
<dbReference type="Gene3D" id="1.20.1510.10">
    <property type="entry name" value="Cation efflux protein transmembrane domain"/>
    <property type="match status" value="1"/>
</dbReference>
<keyword evidence="5 6" id="KW-0472">Membrane</keyword>
<dbReference type="InterPro" id="IPR058533">
    <property type="entry name" value="Cation_efflux_TM"/>
</dbReference>
<evidence type="ECO:0000256" key="1">
    <source>
        <dbReference type="ARBA" id="ARBA00004141"/>
    </source>
</evidence>
<proteinExistence type="predicted"/>
<dbReference type="SUPFAM" id="SSF161111">
    <property type="entry name" value="Cation efflux protein transmembrane domain-like"/>
    <property type="match status" value="1"/>
</dbReference>
<dbReference type="InterPro" id="IPR050291">
    <property type="entry name" value="CDF_Transporter"/>
</dbReference>
<organism evidence="8 9">
    <name type="scientific">Tegillarca granosa</name>
    <name type="common">Malaysian cockle</name>
    <name type="synonym">Anadara granosa</name>
    <dbReference type="NCBI Taxonomy" id="220873"/>
    <lineage>
        <taxon>Eukaryota</taxon>
        <taxon>Metazoa</taxon>
        <taxon>Spiralia</taxon>
        <taxon>Lophotrochozoa</taxon>
        <taxon>Mollusca</taxon>
        <taxon>Bivalvia</taxon>
        <taxon>Autobranchia</taxon>
        <taxon>Pteriomorphia</taxon>
        <taxon>Arcoida</taxon>
        <taxon>Arcoidea</taxon>
        <taxon>Arcidae</taxon>
        <taxon>Tegillarca</taxon>
    </lineage>
</organism>
<name>A0ABQ9FUE7_TEGGR</name>
<accession>A0ABQ9FUE7</accession>
<dbReference type="Pfam" id="PF01545">
    <property type="entry name" value="Cation_efflux"/>
    <property type="match status" value="1"/>
</dbReference>
<evidence type="ECO:0000313" key="9">
    <source>
        <dbReference type="Proteomes" id="UP001217089"/>
    </source>
</evidence>
<dbReference type="InterPro" id="IPR036837">
    <property type="entry name" value="Cation_efflux_CTD_sf"/>
</dbReference>
<keyword evidence="4 6" id="KW-1133">Transmembrane helix</keyword>
<keyword evidence="2" id="KW-0813">Transport</keyword>
<comment type="caution">
    <text evidence="8">The sequence shown here is derived from an EMBL/GenBank/DDBJ whole genome shotgun (WGS) entry which is preliminary data.</text>
</comment>